<name>A0A2Z7B1H2_9LAMI</name>
<sequence>MVPVPVQELRSQIEDDGNTGGKAFSSEDQQVPDVFSSSRFGATRPGNWLLYPHKLPRCQSCHHLHHPCLLPRRSCRDLPKDRGRMLDQLGQEGLSCLTRSRVNSWGKFSIVPLEKYPFRRVNNTTNSSGAPKPAAKAVISGKPHNSKLLSLEFQQRKIYMPELWTTASWIIPKGNWSLLQVLRSRIEDDGNTEAKRDPNPSLLQNFDHSRTVEFPRVGLTIPSRFNHPKLVYLPELVHCAEPIYCELVHRAKLVDCPELVDPPKPI</sequence>
<reference evidence="1 2" key="1">
    <citation type="journal article" date="2015" name="Proc. Natl. Acad. Sci. U.S.A.">
        <title>The resurrection genome of Boea hygrometrica: A blueprint for survival of dehydration.</title>
        <authorList>
            <person name="Xiao L."/>
            <person name="Yang G."/>
            <person name="Zhang L."/>
            <person name="Yang X."/>
            <person name="Zhao S."/>
            <person name="Ji Z."/>
            <person name="Zhou Q."/>
            <person name="Hu M."/>
            <person name="Wang Y."/>
            <person name="Chen M."/>
            <person name="Xu Y."/>
            <person name="Jin H."/>
            <person name="Xiao X."/>
            <person name="Hu G."/>
            <person name="Bao F."/>
            <person name="Hu Y."/>
            <person name="Wan P."/>
            <person name="Li L."/>
            <person name="Deng X."/>
            <person name="Kuang T."/>
            <person name="Xiang C."/>
            <person name="Zhu J.K."/>
            <person name="Oliver M.J."/>
            <person name="He Y."/>
        </authorList>
    </citation>
    <scope>NUCLEOTIDE SEQUENCE [LARGE SCALE GENOMIC DNA]</scope>
    <source>
        <strain evidence="2">cv. XS01</strain>
    </source>
</reference>
<gene>
    <name evidence="1" type="ORF">F511_32986</name>
</gene>
<dbReference type="EMBL" id="KV010305">
    <property type="protein sequence ID" value="KZV27761.1"/>
    <property type="molecule type" value="Genomic_DNA"/>
</dbReference>
<evidence type="ECO:0000313" key="1">
    <source>
        <dbReference type="EMBL" id="KZV27761.1"/>
    </source>
</evidence>
<proteinExistence type="predicted"/>
<organism evidence="1 2">
    <name type="scientific">Dorcoceras hygrometricum</name>
    <dbReference type="NCBI Taxonomy" id="472368"/>
    <lineage>
        <taxon>Eukaryota</taxon>
        <taxon>Viridiplantae</taxon>
        <taxon>Streptophyta</taxon>
        <taxon>Embryophyta</taxon>
        <taxon>Tracheophyta</taxon>
        <taxon>Spermatophyta</taxon>
        <taxon>Magnoliopsida</taxon>
        <taxon>eudicotyledons</taxon>
        <taxon>Gunneridae</taxon>
        <taxon>Pentapetalae</taxon>
        <taxon>asterids</taxon>
        <taxon>lamiids</taxon>
        <taxon>Lamiales</taxon>
        <taxon>Gesneriaceae</taxon>
        <taxon>Didymocarpoideae</taxon>
        <taxon>Trichosporeae</taxon>
        <taxon>Loxocarpinae</taxon>
        <taxon>Dorcoceras</taxon>
    </lineage>
</organism>
<dbReference type="Proteomes" id="UP000250235">
    <property type="component" value="Unassembled WGS sequence"/>
</dbReference>
<protein>
    <submittedName>
        <fullName evidence="1">Uncharacterized protein</fullName>
    </submittedName>
</protein>
<dbReference type="AlphaFoldDB" id="A0A2Z7B1H2"/>
<evidence type="ECO:0000313" key="2">
    <source>
        <dbReference type="Proteomes" id="UP000250235"/>
    </source>
</evidence>
<keyword evidence="2" id="KW-1185">Reference proteome</keyword>
<accession>A0A2Z7B1H2</accession>